<organism evidence="1 2">
    <name type="scientific">Flammeovirga aprica JL-4</name>
    <dbReference type="NCBI Taxonomy" id="694437"/>
    <lineage>
        <taxon>Bacteria</taxon>
        <taxon>Pseudomonadati</taxon>
        <taxon>Bacteroidota</taxon>
        <taxon>Cytophagia</taxon>
        <taxon>Cytophagales</taxon>
        <taxon>Flammeovirgaceae</taxon>
        <taxon>Flammeovirga</taxon>
    </lineage>
</organism>
<evidence type="ECO:0000313" key="1">
    <source>
        <dbReference type="EMBL" id="NME72274.1"/>
    </source>
</evidence>
<dbReference type="EMBL" id="JABANE010000147">
    <property type="protein sequence ID" value="NME72274.1"/>
    <property type="molecule type" value="Genomic_DNA"/>
</dbReference>
<evidence type="ECO:0000313" key="2">
    <source>
        <dbReference type="Proteomes" id="UP000576082"/>
    </source>
</evidence>
<proteinExistence type="predicted"/>
<reference evidence="1 2" key="1">
    <citation type="submission" date="2020-04" db="EMBL/GenBank/DDBJ databases">
        <title>Flammeovirga sp. SR4, a novel species isolated from seawater.</title>
        <authorList>
            <person name="Wang X."/>
        </authorList>
    </citation>
    <scope>NUCLEOTIDE SEQUENCE [LARGE SCALE GENOMIC DNA]</scope>
    <source>
        <strain evidence="1 2">ATCC 23126</strain>
    </source>
</reference>
<name>A0A7X9S0V2_9BACT</name>
<comment type="caution">
    <text evidence="1">The sequence shown here is derived from an EMBL/GenBank/DDBJ whole genome shotgun (WGS) entry which is preliminary data.</text>
</comment>
<gene>
    <name evidence="1" type="ORF">HHU12_30215</name>
</gene>
<sequence length="678" mass="79062">MGIKTDVNGLPLNGTITDFNFSPKKKLVLKTDVQEFAKGKIRLKDEKIISGYIKNINGNFHFKEKIDDLEVSVINGRQINSVTIGEDSTKIVYSAYVQGKMTKRRYSIVSTMNHGDFAFGEQIANRSDGKKEELFFYKKDTDNYWSTYNTAALEDVFISDSIYSPSEITLLNQKRLNFTKGIITYNNGKVDTVFYHISNKKIEYKKRLDSEYITALIPQNFKTLVSVQDSIFTVKSIIEKGKVVKKPLVLSYKFKVNNLDEYAQNIGVTRPRNYIYNTEHELWEAVNQYKELNDNAVFSYHKRSTFLGRMIKGLMTYQVEDKAITNANPSAFHGQLSNLELRREKGQFTADKMHRFFKMKGYYDSYTKNQPFYFTKTWHPTSKRTGYKGLITAFNNRFFTIAYYQDNKKIAEINYGSNLEELYIKTGTSSFYSNGKLVAQYQYDLKGNVMSYNVFYPGTDQIFYSYHIVEMLIERYNKNFYYPNFDVFNETNGTPIEFENQGFSIKDPYTQSETYIQFSYEKLIFLSRMDNGQKIYSYTDQIQELDFSPIQKIIDKYVMENAPALQESIDNNCNGHYFLSMILNEKGRFDKIEIIGSVNKDVDEAVKNLTALIQKKVKLTPYMIHQEPVKTELIIPLVTDLKNEYTVHSNSVARPDMNYAYEHKDPADISEYIEYEEF</sequence>
<keyword evidence="2" id="KW-1185">Reference proteome</keyword>
<protein>
    <submittedName>
        <fullName evidence="1">Uncharacterized protein</fullName>
    </submittedName>
</protein>
<dbReference type="AlphaFoldDB" id="A0A7X9S0V2"/>
<dbReference type="RefSeq" id="WP_169660467.1">
    <property type="nucleotide sequence ID" value="NZ_JABANE010000147.1"/>
</dbReference>
<accession>A0A7X9S0V2</accession>
<dbReference type="Proteomes" id="UP000576082">
    <property type="component" value="Unassembled WGS sequence"/>
</dbReference>